<evidence type="ECO:0000313" key="7">
    <source>
        <dbReference type="Proteomes" id="UP000554482"/>
    </source>
</evidence>
<dbReference type="EC" id="2.3.1.97" evidence="1"/>
<keyword evidence="3" id="KW-1133">Transmembrane helix</keyword>
<comment type="caution">
    <text evidence="6">The sequence shown here is derived from an EMBL/GenBank/DDBJ whole genome shotgun (WGS) entry which is preliminary data.</text>
</comment>
<proteinExistence type="inferred from homology"/>
<accession>A0A7J6V5N2</accession>
<keyword evidence="7" id="KW-1185">Reference proteome</keyword>
<evidence type="ECO:0000256" key="3">
    <source>
        <dbReference type="SAM" id="Phobius"/>
    </source>
</evidence>
<comment type="similarity">
    <text evidence="2">Belongs to the NMT family.</text>
</comment>
<keyword evidence="1" id="KW-0012">Acyltransferase</keyword>
<keyword evidence="3" id="KW-0472">Membrane</keyword>
<feature type="transmembrane region" description="Helical" evidence="3">
    <location>
        <begin position="318"/>
        <end position="342"/>
    </location>
</feature>
<dbReference type="PANTHER" id="PTHR11377:SF5">
    <property type="entry name" value="GLYCYLPEPTIDE N-TETRADECANOYLTRANSFERASE"/>
    <property type="match status" value="1"/>
</dbReference>
<sequence length="347" mass="40008">MNVLVCIVACLVRYCLFFGKRLAYGIFDILYFICLPFWNDGYYVILYCSCSGKVMSSFVPIGNILRPVLNECVTPVTCYWNLALILRDEEELMLVFQELQPPVKMLVPIWKALLVATDNKETQTKMLSLSEGTNESPRPIGEVKQEPYNLPSLYEWSTCNIRSEETCTEVYNLLGNGYVEDDEAQFVIAPEFNEKDVEHLLLPTKNVVDSYVVESPETHEITDFCSFYTLPSSILGNPNYSTLKAAYSFYNVTTPPPLQLMNDALIVAEQKDYDVFSALNVMHNQSFLKELKFGTGCGQLYYYMYNYRIRHAFESIRAWPCAFIVPGFSYFFLVLSVEHLWLFHSFF</sequence>
<evidence type="ECO:0000313" key="6">
    <source>
        <dbReference type="EMBL" id="KAF5179998.1"/>
    </source>
</evidence>
<reference evidence="6 7" key="1">
    <citation type="submission" date="2020-06" db="EMBL/GenBank/DDBJ databases">
        <title>Transcriptomic and genomic resources for Thalictrum thalictroides and T. hernandezii: Facilitating candidate gene discovery in an emerging model plant lineage.</title>
        <authorList>
            <person name="Arias T."/>
            <person name="Riano-Pachon D.M."/>
            <person name="Di Stilio V.S."/>
        </authorList>
    </citation>
    <scope>NUCLEOTIDE SEQUENCE [LARGE SCALE GENOMIC DNA]</scope>
    <source>
        <strain evidence="7">cv. WT478/WT964</strain>
        <tissue evidence="6">Leaves</tissue>
    </source>
</reference>
<evidence type="ECO:0000259" key="4">
    <source>
        <dbReference type="Pfam" id="PF02799"/>
    </source>
</evidence>
<dbReference type="PANTHER" id="PTHR11377">
    <property type="entry name" value="N-MYRISTOYL TRANSFERASE"/>
    <property type="match status" value="1"/>
</dbReference>
<dbReference type="Proteomes" id="UP000554482">
    <property type="component" value="Unassembled WGS sequence"/>
</dbReference>
<dbReference type="SUPFAM" id="SSF55729">
    <property type="entry name" value="Acyl-CoA N-acyltransferases (Nat)"/>
    <property type="match status" value="1"/>
</dbReference>
<dbReference type="EMBL" id="JABWDY010038001">
    <property type="protein sequence ID" value="KAF5179998.1"/>
    <property type="molecule type" value="Genomic_DNA"/>
</dbReference>
<protein>
    <recommendedName>
        <fullName evidence="1">Glycylpeptide N-tetradecanoyltransferase</fullName>
        <ecNumber evidence="1">2.3.1.97</ecNumber>
    </recommendedName>
</protein>
<keyword evidence="3" id="KW-0812">Transmembrane</keyword>
<gene>
    <name evidence="6" type="ORF">FRX31_030415</name>
</gene>
<feature type="domain" description="Phosphatidylinositol N-acetylglucosaminyltransferase subunit H conserved" evidence="5">
    <location>
        <begin position="51"/>
        <end position="97"/>
    </location>
</feature>
<organism evidence="6 7">
    <name type="scientific">Thalictrum thalictroides</name>
    <name type="common">Rue-anemone</name>
    <name type="synonym">Anemone thalictroides</name>
    <dbReference type="NCBI Taxonomy" id="46969"/>
    <lineage>
        <taxon>Eukaryota</taxon>
        <taxon>Viridiplantae</taxon>
        <taxon>Streptophyta</taxon>
        <taxon>Embryophyta</taxon>
        <taxon>Tracheophyta</taxon>
        <taxon>Spermatophyta</taxon>
        <taxon>Magnoliopsida</taxon>
        <taxon>Ranunculales</taxon>
        <taxon>Ranunculaceae</taxon>
        <taxon>Thalictroideae</taxon>
        <taxon>Thalictrum</taxon>
    </lineage>
</organism>
<dbReference type="GO" id="GO:0004379">
    <property type="term" value="F:glycylpeptide N-tetradecanoyltransferase activity"/>
    <property type="evidence" value="ECO:0007669"/>
    <property type="project" value="UniProtKB-EC"/>
</dbReference>
<dbReference type="InterPro" id="IPR019328">
    <property type="entry name" value="PIGH-H_dom"/>
</dbReference>
<dbReference type="Pfam" id="PF10181">
    <property type="entry name" value="PIG-H"/>
    <property type="match status" value="1"/>
</dbReference>
<evidence type="ECO:0000256" key="1">
    <source>
        <dbReference type="RuleBase" id="RU000586"/>
    </source>
</evidence>
<dbReference type="InterPro" id="IPR022677">
    <property type="entry name" value="NMT_C"/>
</dbReference>
<dbReference type="InterPro" id="IPR016181">
    <property type="entry name" value="Acyl_CoA_acyltransferase"/>
</dbReference>
<feature type="domain" description="Glycylpeptide N-tetradecanoyltransferase C-terminal" evidence="4">
    <location>
        <begin position="163"/>
        <end position="311"/>
    </location>
</feature>
<comment type="function">
    <text evidence="1">Adds a myristoyl group to the N-terminal glycine residue of certain cellular proteins.</text>
</comment>
<evidence type="ECO:0000259" key="5">
    <source>
        <dbReference type="Pfam" id="PF10181"/>
    </source>
</evidence>
<dbReference type="AlphaFoldDB" id="A0A7J6V5N2"/>
<feature type="transmembrane region" description="Helical" evidence="3">
    <location>
        <begin position="29"/>
        <end position="48"/>
    </location>
</feature>
<dbReference type="Pfam" id="PF02799">
    <property type="entry name" value="NMT_C"/>
    <property type="match status" value="1"/>
</dbReference>
<dbReference type="Gene3D" id="3.40.630.170">
    <property type="match status" value="2"/>
</dbReference>
<name>A0A7J6V5N2_THATH</name>
<keyword evidence="1 6" id="KW-0808">Transferase</keyword>
<dbReference type="OrthoDB" id="60315at2759"/>
<dbReference type="GO" id="GO:0005737">
    <property type="term" value="C:cytoplasm"/>
    <property type="evidence" value="ECO:0007669"/>
    <property type="project" value="TreeGrafter"/>
</dbReference>
<comment type="catalytic activity">
    <reaction evidence="1">
        <text>N-terminal glycyl-[protein] + tetradecanoyl-CoA = N-tetradecanoylglycyl-[protein] + CoA + H(+)</text>
        <dbReference type="Rhea" id="RHEA:15521"/>
        <dbReference type="Rhea" id="RHEA-COMP:12666"/>
        <dbReference type="Rhea" id="RHEA-COMP:12667"/>
        <dbReference type="ChEBI" id="CHEBI:15378"/>
        <dbReference type="ChEBI" id="CHEBI:57287"/>
        <dbReference type="ChEBI" id="CHEBI:57385"/>
        <dbReference type="ChEBI" id="CHEBI:64723"/>
        <dbReference type="ChEBI" id="CHEBI:133050"/>
        <dbReference type="EC" id="2.3.1.97"/>
    </reaction>
</comment>
<evidence type="ECO:0000256" key="2">
    <source>
        <dbReference type="RuleBase" id="RU004178"/>
    </source>
</evidence>
<dbReference type="InterPro" id="IPR000903">
    <property type="entry name" value="NMT"/>
</dbReference>